<name>A0A328D3F3_9ASTE</name>
<protein>
    <submittedName>
        <fullName evidence="2">Uncharacterized protein</fullName>
    </submittedName>
</protein>
<dbReference type="AlphaFoldDB" id="A0A328D3F3"/>
<feature type="region of interest" description="Disordered" evidence="1">
    <location>
        <begin position="224"/>
        <end position="323"/>
    </location>
</feature>
<evidence type="ECO:0000256" key="1">
    <source>
        <dbReference type="SAM" id="MobiDB-lite"/>
    </source>
</evidence>
<gene>
    <name evidence="2" type="ORF">DM860_008156</name>
</gene>
<feature type="compositionally biased region" description="Polar residues" evidence="1">
    <location>
        <begin position="231"/>
        <end position="262"/>
    </location>
</feature>
<dbReference type="Proteomes" id="UP000249390">
    <property type="component" value="Unassembled WGS sequence"/>
</dbReference>
<evidence type="ECO:0000313" key="2">
    <source>
        <dbReference type="EMBL" id="RAL40016.1"/>
    </source>
</evidence>
<reference evidence="2 3" key="1">
    <citation type="submission" date="2018-06" db="EMBL/GenBank/DDBJ databases">
        <title>The Genome of Cuscuta australis (Dodder) Provides Insight into the Evolution of Plant Parasitism.</title>
        <authorList>
            <person name="Liu H."/>
        </authorList>
    </citation>
    <scope>NUCLEOTIDE SEQUENCE [LARGE SCALE GENOMIC DNA]</scope>
    <source>
        <strain evidence="3">cv. Yunnan</strain>
        <tissue evidence="2">Vines</tissue>
    </source>
</reference>
<accession>A0A328D3F3</accession>
<dbReference type="EMBL" id="NQVE01000195">
    <property type="protein sequence ID" value="RAL40016.1"/>
    <property type="molecule type" value="Genomic_DNA"/>
</dbReference>
<keyword evidence="3" id="KW-1185">Reference proteome</keyword>
<sequence>MIMNALGADRIPANRMEKSLPAWLFNRQVSTGTSKRLPLLIFEEKRFRFELSSFNKKVCIYEFGSGKRFAIWFDLRGSLWLLDSITALISSGKPPLQFLQRNGSRTLKLHLRSNRYGRFLKVIESRQFGHTYFCIPEGKRGIGFQLFLADLQFSVHSLRGLSEDPIPGPDEGWICSVERVSMRNSISISESLLQRDVNIGLIDIIDNLELHFVDGISQRMEATKRGAGGKASSSDSVSDQNGGPESEIVSESSVQPLNSKPFSSKAAPLWEGSGILPESGVVDEGRSSALSSSKGKEGCDGSSENLAAQGNIPLIPLNNGGGS</sequence>
<proteinExistence type="predicted"/>
<evidence type="ECO:0000313" key="3">
    <source>
        <dbReference type="Proteomes" id="UP000249390"/>
    </source>
</evidence>
<organism evidence="2 3">
    <name type="scientific">Cuscuta australis</name>
    <dbReference type="NCBI Taxonomy" id="267555"/>
    <lineage>
        <taxon>Eukaryota</taxon>
        <taxon>Viridiplantae</taxon>
        <taxon>Streptophyta</taxon>
        <taxon>Embryophyta</taxon>
        <taxon>Tracheophyta</taxon>
        <taxon>Spermatophyta</taxon>
        <taxon>Magnoliopsida</taxon>
        <taxon>eudicotyledons</taxon>
        <taxon>Gunneridae</taxon>
        <taxon>Pentapetalae</taxon>
        <taxon>asterids</taxon>
        <taxon>lamiids</taxon>
        <taxon>Solanales</taxon>
        <taxon>Convolvulaceae</taxon>
        <taxon>Cuscuteae</taxon>
        <taxon>Cuscuta</taxon>
        <taxon>Cuscuta subgen. Grammica</taxon>
        <taxon>Cuscuta sect. Cleistogrammica</taxon>
    </lineage>
</organism>
<comment type="caution">
    <text evidence="2">The sequence shown here is derived from an EMBL/GenBank/DDBJ whole genome shotgun (WGS) entry which is preliminary data.</text>
</comment>